<dbReference type="CDD" id="cd02440">
    <property type="entry name" value="AdoMet_MTases"/>
    <property type="match status" value="1"/>
</dbReference>
<dbReference type="KEGG" id="fwa:DCMF_02605"/>
<dbReference type="InterPro" id="IPR029063">
    <property type="entry name" value="SAM-dependent_MTases_sf"/>
</dbReference>
<evidence type="ECO:0000313" key="2">
    <source>
        <dbReference type="EMBL" id="ATW23835.1"/>
    </source>
</evidence>
<dbReference type="OrthoDB" id="9804312at2"/>
<accession>A0A3G1KNY8</accession>
<organism evidence="2 3">
    <name type="scientific">Formimonas warabiya</name>
    <dbReference type="NCBI Taxonomy" id="1761012"/>
    <lineage>
        <taxon>Bacteria</taxon>
        <taxon>Bacillati</taxon>
        <taxon>Bacillota</taxon>
        <taxon>Clostridia</taxon>
        <taxon>Eubacteriales</taxon>
        <taxon>Peptococcaceae</taxon>
        <taxon>Candidatus Formimonas</taxon>
    </lineage>
</organism>
<dbReference type="PANTHER" id="PTHR43861">
    <property type="entry name" value="TRANS-ACONITATE 2-METHYLTRANSFERASE-RELATED"/>
    <property type="match status" value="1"/>
</dbReference>
<protein>
    <submittedName>
        <fullName evidence="2">Methyltransferase</fullName>
    </submittedName>
</protein>
<dbReference type="AlphaFoldDB" id="A0A3G1KNY8"/>
<reference evidence="2 3" key="1">
    <citation type="submission" date="2016-10" db="EMBL/GenBank/DDBJ databases">
        <title>Complete Genome Sequence of Peptococcaceae strain DCMF.</title>
        <authorList>
            <person name="Edwards R.J."/>
            <person name="Holland S.I."/>
            <person name="Deshpande N.P."/>
            <person name="Wong Y.K."/>
            <person name="Ertan H."/>
            <person name="Manefield M."/>
            <person name="Russell T.L."/>
            <person name="Lee M.J."/>
        </authorList>
    </citation>
    <scope>NUCLEOTIDE SEQUENCE [LARGE SCALE GENOMIC DNA]</scope>
    <source>
        <strain evidence="2 3">DCMF</strain>
    </source>
</reference>
<keyword evidence="2" id="KW-0489">Methyltransferase</keyword>
<dbReference type="RefSeq" id="WP_148133000.1">
    <property type="nucleotide sequence ID" value="NZ_CP017634.1"/>
</dbReference>
<keyword evidence="3" id="KW-1185">Reference proteome</keyword>
<gene>
    <name evidence="2" type="ORF">DCMF_02605</name>
</gene>
<dbReference type="GO" id="GO:0008757">
    <property type="term" value="F:S-adenosylmethionine-dependent methyltransferase activity"/>
    <property type="evidence" value="ECO:0007669"/>
    <property type="project" value="InterPro"/>
</dbReference>
<proteinExistence type="predicted"/>
<evidence type="ECO:0000259" key="1">
    <source>
        <dbReference type="Pfam" id="PF08241"/>
    </source>
</evidence>
<dbReference type="Proteomes" id="UP000323521">
    <property type="component" value="Chromosome"/>
</dbReference>
<feature type="domain" description="Methyltransferase type 11" evidence="1">
    <location>
        <begin position="47"/>
        <end position="144"/>
    </location>
</feature>
<dbReference type="InterPro" id="IPR013216">
    <property type="entry name" value="Methyltransf_11"/>
</dbReference>
<sequence>MYTFTNQFISNDKNAEFLKAAMMGPNAMRVAEELASHLNINKNMRILDLGCGCGLSTLLLAKKYGVPVFAADLWISPTENYERFQSIGIDDKAIPISVDATKGLPFANGYFDLLFTVDAYHYFGDTSEMLPSLVSFVKRGGYIAVAIPGLKYEFGKNVPDEMQPFWNSEMERTLHSLDWWKDLWKRTEGIEMGDSREMACCGQAWEEWLTGYHPVVADDIKMMEAEGGKYFNLVQLIAKVI</sequence>
<dbReference type="PANTHER" id="PTHR43861:SF1">
    <property type="entry name" value="TRANS-ACONITATE 2-METHYLTRANSFERASE"/>
    <property type="match status" value="1"/>
</dbReference>
<dbReference type="GO" id="GO:0032259">
    <property type="term" value="P:methylation"/>
    <property type="evidence" value="ECO:0007669"/>
    <property type="project" value="UniProtKB-KW"/>
</dbReference>
<keyword evidence="2" id="KW-0808">Transferase</keyword>
<dbReference type="SUPFAM" id="SSF53335">
    <property type="entry name" value="S-adenosyl-L-methionine-dependent methyltransferases"/>
    <property type="match status" value="1"/>
</dbReference>
<dbReference type="EMBL" id="CP017634">
    <property type="protein sequence ID" value="ATW23835.1"/>
    <property type="molecule type" value="Genomic_DNA"/>
</dbReference>
<dbReference type="Pfam" id="PF08241">
    <property type="entry name" value="Methyltransf_11"/>
    <property type="match status" value="1"/>
</dbReference>
<name>A0A3G1KNY8_FORW1</name>
<evidence type="ECO:0000313" key="3">
    <source>
        <dbReference type="Proteomes" id="UP000323521"/>
    </source>
</evidence>
<dbReference type="Gene3D" id="3.40.50.150">
    <property type="entry name" value="Vaccinia Virus protein VP39"/>
    <property type="match status" value="1"/>
</dbReference>